<name>A0A8J5MYE3_HOMAM</name>
<feature type="region of interest" description="Disordered" evidence="1">
    <location>
        <begin position="244"/>
        <end position="322"/>
    </location>
</feature>
<evidence type="ECO:0000313" key="2">
    <source>
        <dbReference type="EMBL" id="KAG7167644.1"/>
    </source>
</evidence>
<evidence type="ECO:0000313" key="3">
    <source>
        <dbReference type="Proteomes" id="UP000747542"/>
    </source>
</evidence>
<feature type="compositionally biased region" description="Low complexity" evidence="1">
    <location>
        <begin position="14"/>
        <end position="24"/>
    </location>
</feature>
<feature type="compositionally biased region" description="Polar residues" evidence="1">
    <location>
        <begin position="1"/>
        <end position="13"/>
    </location>
</feature>
<dbReference type="EMBL" id="JAHLQT010021370">
    <property type="protein sequence ID" value="KAG7167644.1"/>
    <property type="molecule type" value="Genomic_DNA"/>
</dbReference>
<gene>
    <name evidence="2" type="ORF">Hamer_G019041</name>
</gene>
<feature type="compositionally biased region" description="Basic and acidic residues" evidence="1">
    <location>
        <begin position="264"/>
        <end position="322"/>
    </location>
</feature>
<feature type="compositionally biased region" description="Polar residues" evidence="1">
    <location>
        <begin position="35"/>
        <end position="48"/>
    </location>
</feature>
<feature type="compositionally biased region" description="Polar residues" evidence="1">
    <location>
        <begin position="68"/>
        <end position="78"/>
    </location>
</feature>
<dbReference type="Proteomes" id="UP000747542">
    <property type="component" value="Unassembled WGS sequence"/>
</dbReference>
<keyword evidence="3" id="KW-1185">Reference proteome</keyword>
<feature type="compositionally biased region" description="Basic and acidic residues" evidence="1">
    <location>
        <begin position="116"/>
        <end position="127"/>
    </location>
</feature>
<proteinExistence type="predicted"/>
<organism evidence="2 3">
    <name type="scientific">Homarus americanus</name>
    <name type="common">American lobster</name>
    <dbReference type="NCBI Taxonomy" id="6706"/>
    <lineage>
        <taxon>Eukaryota</taxon>
        <taxon>Metazoa</taxon>
        <taxon>Ecdysozoa</taxon>
        <taxon>Arthropoda</taxon>
        <taxon>Crustacea</taxon>
        <taxon>Multicrustacea</taxon>
        <taxon>Malacostraca</taxon>
        <taxon>Eumalacostraca</taxon>
        <taxon>Eucarida</taxon>
        <taxon>Decapoda</taxon>
        <taxon>Pleocyemata</taxon>
        <taxon>Astacidea</taxon>
        <taxon>Nephropoidea</taxon>
        <taxon>Nephropidae</taxon>
        <taxon>Homarus</taxon>
    </lineage>
</organism>
<feature type="compositionally biased region" description="Low complexity" evidence="1">
    <location>
        <begin position="49"/>
        <end position="67"/>
    </location>
</feature>
<sequence length="322" mass="34310">MLTPSRSFQSLNRSVSSQDSIPSSPTRCKSPHSPPTSRLFSPSVEQVQSPLNSSGSSSPTSSVPNSPAGSSTLHQRPSSLHVVNHKVTNVKSYPTKKCLGRPKSAEPGSPLLRRALSPDRLHPRSAEAKGTATISPLATPSPKLANNPPRLTITSQSAPNYETPSVVRSVAPTLLTQRFSSAVSLPPTLPSGTLEEAPEELDSPERQEAARANFCEGPQGGRGSLPGTNNACCGGVGVSGSSCCKEKSQQGIPIPSGQGSCQMVERRGSKDHAEGREKARSDSRGRRDSRDLRREDSKRESRRTAQEKRELFKAGKEKEGTS</sequence>
<feature type="region of interest" description="Disordered" evidence="1">
    <location>
        <begin position="1"/>
        <end position="148"/>
    </location>
</feature>
<accession>A0A8J5MYE3</accession>
<dbReference type="AlphaFoldDB" id="A0A8J5MYE3"/>
<keyword evidence="2" id="KW-0808">Transferase</keyword>
<protein>
    <submittedName>
        <fullName evidence="2">Putative microtubule-associated serine/threonine-protein kinase 3-like</fullName>
    </submittedName>
</protein>
<feature type="region of interest" description="Disordered" evidence="1">
    <location>
        <begin position="185"/>
        <end position="207"/>
    </location>
</feature>
<dbReference type="GO" id="GO:0016301">
    <property type="term" value="F:kinase activity"/>
    <property type="evidence" value="ECO:0007669"/>
    <property type="project" value="UniProtKB-KW"/>
</dbReference>
<comment type="caution">
    <text evidence="2">The sequence shown here is derived from an EMBL/GenBank/DDBJ whole genome shotgun (WGS) entry which is preliminary data.</text>
</comment>
<keyword evidence="2" id="KW-0418">Kinase</keyword>
<evidence type="ECO:0000256" key="1">
    <source>
        <dbReference type="SAM" id="MobiDB-lite"/>
    </source>
</evidence>
<reference evidence="2" key="1">
    <citation type="journal article" date="2021" name="Sci. Adv.">
        <title>The American lobster genome reveals insights on longevity, neural, and immune adaptations.</title>
        <authorList>
            <person name="Polinski J.M."/>
            <person name="Zimin A.V."/>
            <person name="Clark K.F."/>
            <person name="Kohn A.B."/>
            <person name="Sadowski N."/>
            <person name="Timp W."/>
            <person name="Ptitsyn A."/>
            <person name="Khanna P."/>
            <person name="Romanova D.Y."/>
            <person name="Williams P."/>
            <person name="Greenwood S.J."/>
            <person name="Moroz L.L."/>
            <person name="Walt D.R."/>
            <person name="Bodnar A.G."/>
        </authorList>
    </citation>
    <scope>NUCLEOTIDE SEQUENCE</scope>
    <source>
        <strain evidence="2">GMGI-L3</strain>
    </source>
</reference>